<keyword evidence="3" id="KW-1185">Reference proteome</keyword>
<dbReference type="InterPro" id="IPR021109">
    <property type="entry name" value="Peptidase_aspartic_dom_sf"/>
</dbReference>
<dbReference type="Pfam" id="PF08284">
    <property type="entry name" value="RVP_2"/>
    <property type="match status" value="1"/>
</dbReference>
<dbReference type="Pfam" id="PF03732">
    <property type="entry name" value="Retrotrans_gag"/>
    <property type="match status" value="1"/>
</dbReference>
<evidence type="ECO:0000313" key="4">
    <source>
        <dbReference type="RefSeq" id="XP_010497195.1"/>
    </source>
</evidence>
<dbReference type="RefSeq" id="XP_010497195.1">
    <property type="nucleotide sequence ID" value="XM_010498893.1"/>
</dbReference>
<dbReference type="CDD" id="cd00303">
    <property type="entry name" value="retropepsin_like"/>
    <property type="match status" value="1"/>
</dbReference>
<dbReference type="SUPFAM" id="SSF50630">
    <property type="entry name" value="Acid proteases"/>
    <property type="match status" value="1"/>
</dbReference>
<reference evidence="3" key="1">
    <citation type="journal article" date="2014" name="Nat. Commun.">
        <title>The emerging biofuel crop Camelina sativa retains a highly undifferentiated hexaploid genome structure.</title>
        <authorList>
            <person name="Kagale S."/>
            <person name="Koh C."/>
            <person name="Nixon J."/>
            <person name="Bollina V."/>
            <person name="Clarke W.E."/>
            <person name="Tuteja R."/>
            <person name="Spillane C."/>
            <person name="Robinson S.J."/>
            <person name="Links M.G."/>
            <person name="Clarke C."/>
            <person name="Higgins E.E."/>
            <person name="Huebert T."/>
            <person name="Sharpe A.G."/>
            <person name="Parkin I.A."/>
        </authorList>
    </citation>
    <scope>NUCLEOTIDE SEQUENCE [LARGE SCALE GENOMIC DNA]</scope>
    <source>
        <strain evidence="3">cv. DH55</strain>
    </source>
</reference>
<dbReference type="PANTHER" id="PTHR15503">
    <property type="entry name" value="LDOC1 RELATED"/>
    <property type="match status" value="1"/>
</dbReference>
<dbReference type="SUPFAM" id="SSF56672">
    <property type="entry name" value="DNA/RNA polymerases"/>
    <property type="match status" value="1"/>
</dbReference>
<dbReference type="Pfam" id="PF00078">
    <property type="entry name" value="RVT_1"/>
    <property type="match status" value="1"/>
</dbReference>
<feature type="non-terminal residue" evidence="4">
    <location>
        <position position="588"/>
    </location>
</feature>
<evidence type="ECO:0000259" key="2">
    <source>
        <dbReference type="Pfam" id="PF03732"/>
    </source>
</evidence>
<gene>
    <name evidence="4" type="primary">LOC104774238</name>
</gene>
<protein>
    <submittedName>
        <fullName evidence="4">Uncharacterized protein LOC104774238</fullName>
    </submittedName>
</protein>
<dbReference type="GeneID" id="104774238"/>
<dbReference type="CDD" id="cd01647">
    <property type="entry name" value="RT_LTR"/>
    <property type="match status" value="1"/>
</dbReference>
<dbReference type="Gene3D" id="3.10.10.10">
    <property type="entry name" value="HIV Type 1 Reverse Transcriptase, subunit A, domain 1"/>
    <property type="match status" value="1"/>
</dbReference>
<feature type="domain" description="Retrotransposon gag" evidence="2">
    <location>
        <begin position="33"/>
        <end position="121"/>
    </location>
</feature>
<organism evidence="3 4">
    <name type="scientific">Camelina sativa</name>
    <name type="common">False flax</name>
    <name type="synonym">Myagrum sativum</name>
    <dbReference type="NCBI Taxonomy" id="90675"/>
    <lineage>
        <taxon>Eukaryota</taxon>
        <taxon>Viridiplantae</taxon>
        <taxon>Streptophyta</taxon>
        <taxon>Embryophyta</taxon>
        <taxon>Tracheophyta</taxon>
        <taxon>Spermatophyta</taxon>
        <taxon>Magnoliopsida</taxon>
        <taxon>eudicotyledons</taxon>
        <taxon>Gunneridae</taxon>
        <taxon>Pentapetalae</taxon>
        <taxon>rosids</taxon>
        <taxon>malvids</taxon>
        <taxon>Brassicales</taxon>
        <taxon>Brassicaceae</taxon>
        <taxon>Camelineae</taxon>
        <taxon>Camelina</taxon>
    </lineage>
</organism>
<dbReference type="InterPro" id="IPR005162">
    <property type="entry name" value="Retrotrans_gag_dom"/>
</dbReference>
<feature type="domain" description="Reverse transcriptase" evidence="1">
    <location>
        <begin position="533"/>
        <end position="588"/>
    </location>
</feature>
<dbReference type="PANTHER" id="PTHR15503:SF22">
    <property type="entry name" value="TRANSPOSON TY3-I GAG POLYPROTEIN"/>
    <property type="match status" value="1"/>
</dbReference>
<dbReference type="Gene3D" id="2.40.70.10">
    <property type="entry name" value="Acid Proteases"/>
    <property type="match status" value="1"/>
</dbReference>
<reference evidence="4" key="2">
    <citation type="submission" date="2025-08" db="UniProtKB">
        <authorList>
            <consortium name="RefSeq"/>
        </authorList>
    </citation>
    <scope>IDENTIFICATION</scope>
    <source>
        <tissue evidence="4">Leaf</tissue>
    </source>
</reference>
<dbReference type="InterPro" id="IPR032567">
    <property type="entry name" value="RTL1-rel"/>
</dbReference>
<evidence type="ECO:0000259" key="1">
    <source>
        <dbReference type="Pfam" id="PF00078"/>
    </source>
</evidence>
<name>A0ABM0Y8I3_CAMSA</name>
<dbReference type="InterPro" id="IPR000477">
    <property type="entry name" value="RT_dom"/>
</dbReference>
<accession>A0ABM0Y8I3</accession>
<proteinExistence type="predicted"/>
<dbReference type="InterPro" id="IPR043502">
    <property type="entry name" value="DNA/RNA_pol_sf"/>
</dbReference>
<evidence type="ECO:0000313" key="3">
    <source>
        <dbReference type="Proteomes" id="UP000694864"/>
    </source>
</evidence>
<dbReference type="Proteomes" id="UP000694864">
    <property type="component" value="Unplaced"/>
</dbReference>
<sequence>MPVFDGSEVYEWLSKVERFFRVGRYSDFDKIDMVALSLEGDVLKWFNWEMNRREFCSWNEFKQRLFLRFAESIEADPGNRLFAIKQTGTVAAYVTEFEDLSAQVPGLDDSHLEKIFYNGLKQEMKEVIKMKEPKGIDYQKAAVLRMESSSFCQLISEKNNKTSITSRPFVTRTPQQYTTHKPLIVQAAAGQGAQTTVNTRPVLPPRQRHTAEELDAMRSKGICFKCKGNYTRGHVCPLKALQILTVVEGLELEVMDEEWHPEDIGEIIQAPEVRCLSLNSYLGLHSPRTTKLWGQIGKSKVVVLIDSGASHNFITPTMAARTKLKVYTVSGLDILLGNGVSVQGSGICKQVQFQLGGVAFDSDFIALDLGGVDVILGVQWLETLGRTEVDWKLQEWQFTYKGQLVTLHGDPSLHGQPLSLKTLDSPPRKALTDKHLMELSKGKKLSTEVVVSPLINSLLEKFEKVFAIPTCLPPIRGKEHSITLKPGVQSISVRPYRYPHSTKEVMEKMVDEMLTSGIIRVSNSPFSSPVLLVRKKDSSWRFCVDYRTLNRATVPDKFPIPVIDQLLDELHGSVIFSKIDLRSGYHQI</sequence>